<protein>
    <submittedName>
        <fullName evidence="1">Uncharacterized protein</fullName>
    </submittedName>
</protein>
<gene>
    <name evidence="1" type="ORF">BDR25DRAFT_333294</name>
</gene>
<dbReference type="EMBL" id="MU003502">
    <property type="protein sequence ID" value="KAF2472452.1"/>
    <property type="molecule type" value="Genomic_DNA"/>
</dbReference>
<evidence type="ECO:0000313" key="1">
    <source>
        <dbReference type="EMBL" id="KAF2472452.1"/>
    </source>
</evidence>
<name>A0ACB6R1R5_9PLEO</name>
<keyword evidence="2" id="KW-1185">Reference proteome</keyword>
<sequence length="378" mass="42009">MTAKNTKKISVEKTTVQDGKQETTKNWLARHLLAPVSKQEKDSDNEEMTMMEFLDRPSTAPPAGITRLPVEFTTTLEPPLARPLNKPPPRPPRPDSGVIRDVNAWLDASMIKPAPPLMAGIPYWREGSITDVGPSADVRFAMPIIRAPETERPETSHSHHIKSFCRRARKMNVRMPSLLRTKSHRVIVTQQKQATRHSTSMPRLSSPDQTTDARIPRPLNRSKSLMHIIQRSRAASPAPTSSGWLGVGQRQLLTPSPQTSGLASVRFREQESSMERRVHAVFGQVARTGTTGRPSTSGNQIPREDSMGNLSDAPTYFSGIPPPSYRSHAASIRTTSSFGCIDGMNVERRQLSQQRAVQRSRGVKGKLKKFAQKAHLTK</sequence>
<proteinExistence type="predicted"/>
<reference evidence="1" key="1">
    <citation type="journal article" date="2020" name="Stud. Mycol.">
        <title>101 Dothideomycetes genomes: a test case for predicting lifestyles and emergence of pathogens.</title>
        <authorList>
            <person name="Haridas S."/>
            <person name="Albert R."/>
            <person name="Binder M."/>
            <person name="Bloem J."/>
            <person name="Labutti K."/>
            <person name="Salamov A."/>
            <person name="Andreopoulos B."/>
            <person name="Baker S."/>
            <person name="Barry K."/>
            <person name="Bills G."/>
            <person name="Bluhm B."/>
            <person name="Cannon C."/>
            <person name="Castanera R."/>
            <person name="Culley D."/>
            <person name="Daum C."/>
            <person name="Ezra D."/>
            <person name="Gonzalez J."/>
            <person name="Henrissat B."/>
            <person name="Kuo A."/>
            <person name="Liang C."/>
            <person name="Lipzen A."/>
            <person name="Lutzoni F."/>
            <person name="Magnuson J."/>
            <person name="Mondo S."/>
            <person name="Nolan M."/>
            <person name="Ohm R."/>
            <person name="Pangilinan J."/>
            <person name="Park H.-J."/>
            <person name="Ramirez L."/>
            <person name="Alfaro M."/>
            <person name="Sun H."/>
            <person name="Tritt A."/>
            <person name="Yoshinaga Y."/>
            <person name="Zwiers L.-H."/>
            <person name="Turgeon B."/>
            <person name="Goodwin S."/>
            <person name="Spatafora J."/>
            <person name="Crous P."/>
            <person name="Grigoriev I."/>
        </authorList>
    </citation>
    <scope>NUCLEOTIDE SEQUENCE</scope>
    <source>
        <strain evidence="1">ATCC 200398</strain>
    </source>
</reference>
<dbReference type="Proteomes" id="UP000799755">
    <property type="component" value="Unassembled WGS sequence"/>
</dbReference>
<comment type="caution">
    <text evidence="1">The sequence shown here is derived from an EMBL/GenBank/DDBJ whole genome shotgun (WGS) entry which is preliminary data.</text>
</comment>
<accession>A0ACB6R1R5</accession>
<organism evidence="1 2">
    <name type="scientific">Lindgomyces ingoldianus</name>
    <dbReference type="NCBI Taxonomy" id="673940"/>
    <lineage>
        <taxon>Eukaryota</taxon>
        <taxon>Fungi</taxon>
        <taxon>Dikarya</taxon>
        <taxon>Ascomycota</taxon>
        <taxon>Pezizomycotina</taxon>
        <taxon>Dothideomycetes</taxon>
        <taxon>Pleosporomycetidae</taxon>
        <taxon>Pleosporales</taxon>
        <taxon>Lindgomycetaceae</taxon>
        <taxon>Lindgomyces</taxon>
    </lineage>
</organism>
<evidence type="ECO:0000313" key="2">
    <source>
        <dbReference type="Proteomes" id="UP000799755"/>
    </source>
</evidence>